<feature type="compositionally biased region" description="Polar residues" evidence="1">
    <location>
        <begin position="18"/>
        <end position="33"/>
    </location>
</feature>
<comment type="caution">
    <text evidence="3">The sequence shown here is derived from an EMBL/GenBank/DDBJ whole genome shotgun (WGS) entry which is preliminary data.</text>
</comment>
<evidence type="ECO:0000256" key="1">
    <source>
        <dbReference type="SAM" id="MobiDB-lite"/>
    </source>
</evidence>
<reference evidence="3" key="3">
    <citation type="journal article" date="2022" name="bioRxiv">
        <title>A global pangenome for the wheat fungal pathogen Pyrenophora tritici-repentis and prediction of effector protein structural homology.</title>
        <authorList>
            <person name="Moolhuijzen P."/>
            <person name="See P.T."/>
            <person name="Shi G."/>
            <person name="Powell H.R."/>
            <person name="Cockram J."/>
            <person name="Jorgensen L.N."/>
            <person name="Benslimane H."/>
            <person name="Strelkov S.E."/>
            <person name="Turner J."/>
            <person name="Liu Z."/>
            <person name="Moffat C.S."/>
        </authorList>
    </citation>
    <scope>NUCLEOTIDE SEQUENCE</scope>
    <source>
        <strain evidence="3">86-124</strain>
    </source>
</reference>
<reference evidence="2" key="1">
    <citation type="journal article" date="2018" name="BMC Genomics">
        <title>Comparative genomics of the wheat fungal pathogen Pyrenophora tritici-repentis reveals chromosomal variations and genome plasticity.</title>
        <authorList>
            <person name="Moolhuijzen P."/>
            <person name="See P.T."/>
            <person name="Hane J.K."/>
            <person name="Shi G."/>
            <person name="Liu Z."/>
            <person name="Oliver R.P."/>
            <person name="Moffat C.S."/>
        </authorList>
    </citation>
    <scope>NUCLEOTIDE SEQUENCE [LARGE SCALE GENOMIC DNA]</scope>
    <source>
        <strain evidence="2">M4</strain>
    </source>
</reference>
<feature type="region of interest" description="Disordered" evidence="1">
    <location>
        <begin position="375"/>
        <end position="400"/>
    </location>
</feature>
<evidence type="ECO:0000313" key="4">
    <source>
        <dbReference type="Proteomes" id="UP000249757"/>
    </source>
</evidence>
<accession>A0A2W1ELA9</accession>
<organism evidence="3 4">
    <name type="scientific">Pyrenophora tritici-repentis</name>
    <dbReference type="NCBI Taxonomy" id="45151"/>
    <lineage>
        <taxon>Eukaryota</taxon>
        <taxon>Fungi</taxon>
        <taxon>Dikarya</taxon>
        <taxon>Ascomycota</taxon>
        <taxon>Pezizomycotina</taxon>
        <taxon>Dothideomycetes</taxon>
        <taxon>Pleosporomycetidae</taxon>
        <taxon>Pleosporales</taxon>
        <taxon>Pleosporineae</taxon>
        <taxon>Pleosporaceae</taxon>
        <taxon>Pyrenophora</taxon>
    </lineage>
</organism>
<dbReference type="Proteomes" id="UP000245464">
    <property type="component" value="Chromosome 6"/>
</dbReference>
<feature type="compositionally biased region" description="Basic and acidic residues" evidence="1">
    <location>
        <begin position="325"/>
        <end position="337"/>
    </location>
</feature>
<dbReference type="AlphaFoldDB" id="A0A2W1ELA9"/>
<protein>
    <submittedName>
        <fullName evidence="2">PAT1 multi-domain protein</fullName>
    </submittedName>
</protein>
<keyword evidence="4" id="KW-1185">Reference proteome</keyword>
<feature type="region of interest" description="Disordered" evidence="1">
    <location>
        <begin position="325"/>
        <end position="352"/>
    </location>
</feature>
<dbReference type="EMBL" id="NQIK02000006">
    <property type="protein sequence ID" value="KAF7569369.1"/>
    <property type="molecule type" value="Genomic_DNA"/>
</dbReference>
<reference evidence="4" key="4">
    <citation type="journal article" date="2022" name="Microb. Genom.">
        <title>A global pangenome for the wheat fungal pathogen Pyrenophora tritici-repentis and prediction of effector protein structural homology.</title>
        <authorList>
            <person name="Moolhuijzen P.M."/>
            <person name="See P.T."/>
            <person name="Shi G."/>
            <person name="Powell H.R."/>
            <person name="Cockram J."/>
            <person name="Jorgensen L.N."/>
            <person name="Benslimane H."/>
            <person name="Strelkov S.E."/>
            <person name="Turner J."/>
            <person name="Liu Z."/>
            <person name="Moffat C.S."/>
        </authorList>
    </citation>
    <scope>NUCLEOTIDE SEQUENCE [LARGE SCALE GENOMIC DNA]</scope>
</reference>
<dbReference type="Proteomes" id="UP000249757">
    <property type="component" value="Unassembled WGS sequence"/>
</dbReference>
<sequence length="400" mass="45536">MHSQHSVVSRRDPHTPQDQHPAQQHMQNEQLPQLPTYPASEAQQLKQNPQLYPYPNQYSQSSCGQTQQLLGLLNYAPFGHPHDAKTPVSQNSVHMPVQVQHESQSQHHPTAQNGKENVPHDEWHLLLGVVPTDHVSILYWSRTVNDWVDKKLEKCRVGQLEQGFHISLAAISFMRYRADPTQSEEFFEKLERMQGEGDIATIAQDHRHKAPALNARAATYTPTPEKKRKNEDATLVLKSQDKVFVATAPIFRPSVQRHTQDVPPKQTAQTTHCKSEVEPPYCHFIPSYATKELLLVSKYSSRLDSGQPPPPPPAATPRQVLSRELHIGDEVPRDNTHRPKGPPFKTYPKPADLQSKLRLALESSDSFDHLRKMWFERARGQDSKDDKATRSPDRKDEVAK</sequence>
<reference evidence="3" key="2">
    <citation type="submission" date="2021-05" db="EMBL/GenBank/DDBJ databases">
        <authorList>
            <person name="Moolhuijzen P.M."/>
            <person name="Moffat C.S."/>
        </authorList>
    </citation>
    <scope>NUCLEOTIDE SEQUENCE</scope>
    <source>
        <strain evidence="3">86-124</strain>
    </source>
</reference>
<dbReference type="OrthoDB" id="10414792at2759"/>
<evidence type="ECO:0000313" key="3">
    <source>
        <dbReference type="EMBL" id="KAI1510836.1"/>
    </source>
</evidence>
<proteinExistence type="predicted"/>
<feature type="region of interest" description="Disordered" evidence="1">
    <location>
        <begin position="1"/>
        <end position="42"/>
    </location>
</feature>
<gene>
    <name evidence="3" type="ORF">Ptr86124_009957</name>
    <name evidence="2" type="ORF">PtrM4_117840</name>
</gene>
<name>A0A2W1ELA9_9PLEO</name>
<dbReference type="EMBL" id="NRDI02000015">
    <property type="protein sequence ID" value="KAI1510836.1"/>
    <property type="molecule type" value="Genomic_DNA"/>
</dbReference>
<evidence type="ECO:0000313" key="2">
    <source>
        <dbReference type="EMBL" id="KAF7569369.1"/>
    </source>
</evidence>